<evidence type="ECO:0000259" key="6">
    <source>
        <dbReference type="PROSITE" id="PS50903"/>
    </source>
</evidence>
<dbReference type="Pfam" id="PF02915">
    <property type="entry name" value="Rubrerythrin"/>
    <property type="match status" value="1"/>
</dbReference>
<dbReference type="Pfam" id="PF21349">
    <property type="entry name" value="RUBY_RBDX"/>
    <property type="match status" value="1"/>
</dbReference>
<dbReference type="EC" id="1.11.1.1" evidence="8"/>
<evidence type="ECO:0000256" key="2">
    <source>
        <dbReference type="ARBA" id="ARBA00022448"/>
    </source>
</evidence>
<evidence type="ECO:0000256" key="3">
    <source>
        <dbReference type="ARBA" id="ARBA00022723"/>
    </source>
</evidence>
<evidence type="ECO:0000256" key="5">
    <source>
        <dbReference type="ARBA" id="ARBA00023004"/>
    </source>
</evidence>
<keyword evidence="8" id="KW-0560">Oxidoreductase</keyword>
<evidence type="ECO:0000313" key="9">
    <source>
        <dbReference type="Proteomes" id="UP001481872"/>
    </source>
</evidence>
<keyword evidence="5" id="KW-0408">Iron</keyword>
<dbReference type="InterPro" id="IPR003251">
    <property type="entry name" value="Rr_diiron-bd_dom"/>
</dbReference>
<protein>
    <submittedName>
        <fullName evidence="8">Rubrerythrin</fullName>
        <ecNumber evidence="8">1.11.1.1</ecNumber>
    </submittedName>
</protein>
<dbReference type="CDD" id="cd01041">
    <property type="entry name" value="Rubrerythrin"/>
    <property type="match status" value="1"/>
</dbReference>
<feature type="domain" description="Rubredoxin-like" evidence="6">
    <location>
        <begin position="156"/>
        <end position="190"/>
    </location>
</feature>
<dbReference type="SUPFAM" id="SSF47240">
    <property type="entry name" value="Ferritin-like"/>
    <property type="match status" value="1"/>
</dbReference>
<sequence length="194" mass="22525">MMSLKGTKTANNLLISFAGESQATARYTMYAKQADKDASVQIKNIFLETARNEEEHGKRFFKYLVDDFNEDELEVKWDYPVALGSTELNLKNAAEGEDGEATDMYPKFAEIAREEGFDEIADNWIEIAEVEEAHRDRFLKLLENVKEDKLFKRDEVVLWKCNNCGYIHEGKEAPEKCPACFHPQKWFELFVETY</sequence>
<keyword evidence="3" id="KW-0479">Metal-binding</keyword>
<dbReference type="PANTHER" id="PTHR43865">
    <property type="entry name" value="RUBRERYTHRIN-RELATED"/>
    <property type="match status" value="1"/>
</dbReference>
<dbReference type="EMBL" id="JBBNPS010000005">
    <property type="protein sequence ID" value="MEQ3353247.1"/>
    <property type="molecule type" value="Genomic_DNA"/>
</dbReference>
<dbReference type="InterPro" id="IPR009040">
    <property type="entry name" value="Ferritin-like_diiron"/>
</dbReference>
<dbReference type="PANTHER" id="PTHR43865:SF1">
    <property type="entry name" value="RUBRERYTHRIN-RELATED"/>
    <property type="match status" value="1"/>
</dbReference>
<feature type="domain" description="Ferritin-like diiron" evidence="7">
    <location>
        <begin position="3"/>
        <end position="149"/>
    </location>
</feature>
<keyword evidence="8" id="KW-0575">Peroxidase</keyword>
<comment type="cofactor">
    <cofactor evidence="1">
        <name>Fe(3+)</name>
        <dbReference type="ChEBI" id="CHEBI:29034"/>
    </cofactor>
</comment>
<dbReference type="InterPro" id="IPR012347">
    <property type="entry name" value="Ferritin-like"/>
</dbReference>
<keyword evidence="9" id="KW-1185">Reference proteome</keyword>
<dbReference type="InterPro" id="IPR052364">
    <property type="entry name" value="Rubrerythrin"/>
</dbReference>
<dbReference type="CDD" id="cd00729">
    <property type="entry name" value="rubredoxin_SM"/>
    <property type="match status" value="1"/>
</dbReference>
<dbReference type="SUPFAM" id="SSF57802">
    <property type="entry name" value="Rubredoxin-like"/>
    <property type="match status" value="1"/>
</dbReference>
<evidence type="ECO:0000313" key="8">
    <source>
        <dbReference type="EMBL" id="MEQ3353247.1"/>
    </source>
</evidence>
<dbReference type="GO" id="GO:0016692">
    <property type="term" value="F:NADH peroxidase activity"/>
    <property type="evidence" value="ECO:0007669"/>
    <property type="project" value="UniProtKB-EC"/>
</dbReference>
<keyword evidence="4" id="KW-0249">Electron transport</keyword>
<dbReference type="Proteomes" id="UP001481872">
    <property type="component" value="Unassembled WGS sequence"/>
</dbReference>
<proteinExistence type="predicted"/>
<dbReference type="InterPro" id="IPR048574">
    <property type="entry name" value="RUBY_RBDX"/>
</dbReference>
<dbReference type="Gene3D" id="1.20.1260.10">
    <property type="match status" value="1"/>
</dbReference>
<evidence type="ECO:0000256" key="1">
    <source>
        <dbReference type="ARBA" id="ARBA00001965"/>
    </source>
</evidence>
<dbReference type="Gene3D" id="2.20.28.10">
    <property type="match status" value="1"/>
</dbReference>
<evidence type="ECO:0000259" key="7">
    <source>
        <dbReference type="PROSITE" id="PS50905"/>
    </source>
</evidence>
<dbReference type="PROSITE" id="PS50903">
    <property type="entry name" value="RUBREDOXIN_LIKE"/>
    <property type="match status" value="1"/>
</dbReference>
<dbReference type="PROSITE" id="PS50905">
    <property type="entry name" value="FERRITIN_LIKE"/>
    <property type="match status" value="1"/>
</dbReference>
<name>A0ABV1J4Z3_9FIRM</name>
<dbReference type="RefSeq" id="WP_148473596.1">
    <property type="nucleotide sequence ID" value="NZ_JAOQJD010000010.1"/>
</dbReference>
<comment type="caution">
    <text evidence="8">The sequence shown here is derived from an EMBL/GenBank/DDBJ whole genome shotgun (WGS) entry which is preliminary data.</text>
</comment>
<dbReference type="InterPro" id="IPR009078">
    <property type="entry name" value="Ferritin-like_SF"/>
</dbReference>
<dbReference type="InterPro" id="IPR024934">
    <property type="entry name" value="Rubredoxin-like_dom"/>
</dbReference>
<accession>A0ABV1J4Z3</accession>
<gene>
    <name evidence="8" type="primary">rbr</name>
    <name evidence="8" type="ORF">AAA081_02880</name>
</gene>
<keyword evidence="2" id="KW-0813">Transport</keyword>
<organism evidence="8 9">
    <name type="scientific">Aedoeadaptatus acetigenes</name>
    <dbReference type="NCBI Taxonomy" id="2981723"/>
    <lineage>
        <taxon>Bacteria</taxon>
        <taxon>Bacillati</taxon>
        <taxon>Bacillota</taxon>
        <taxon>Tissierellia</taxon>
        <taxon>Tissierellales</taxon>
        <taxon>Peptoniphilaceae</taxon>
        <taxon>Aedoeadaptatus</taxon>
    </lineage>
</organism>
<evidence type="ECO:0000256" key="4">
    <source>
        <dbReference type="ARBA" id="ARBA00022982"/>
    </source>
</evidence>
<reference evidence="8 9" key="1">
    <citation type="submission" date="2024-04" db="EMBL/GenBank/DDBJ databases">
        <title>Human intestinal bacterial collection.</title>
        <authorList>
            <person name="Pauvert C."/>
            <person name="Hitch T.C.A."/>
            <person name="Clavel T."/>
        </authorList>
    </citation>
    <scope>NUCLEOTIDE SEQUENCE [LARGE SCALE GENOMIC DNA]</scope>
    <source>
        <strain evidence="8 9">CLA-SR-H026</strain>
    </source>
</reference>
<dbReference type="NCBIfam" id="NF045767">
    <property type="entry name" value="RuberyRbr"/>
    <property type="match status" value="1"/>
</dbReference>